<sequence length="140" mass="15435">MDKSIIELARFFKDSAKSVPTFEGFIVGKVISPPPAIQISIDEAIILDKSHLVIAAHVLNDYERKFEIEGEFQFTATDCGSTSANSSHSHSIESLNVDSKSLKAKGKLKWTDTLKKDELVILVPAGNQQMYILIDKAAEL</sequence>
<name>R7Z8I4_LYSSH</name>
<organism evidence="1 2">
    <name type="scientific">Lysinibacillus sphaericus OT4b.31</name>
    <dbReference type="NCBI Taxonomy" id="1285586"/>
    <lineage>
        <taxon>Bacteria</taxon>
        <taxon>Bacillati</taxon>
        <taxon>Bacillota</taxon>
        <taxon>Bacilli</taxon>
        <taxon>Bacillales</taxon>
        <taxon>Bacillaceae</taxon>
        <taxon>Lysinibacillus</taxon>
    </lineage>
</organism>
<dbReference type="Proteomes" id="UP000013911">
    <property type="component" value="Unassembled WGS sequence"/>
</dbReference>
<dbReference type="Pfam" id="PF10844">
    <property type="entry name" value="DUF2577"/>
    <property type="match status" value="1"/>
</dbReference>
<evidence type="ECO:0000313" key="1">
    <source>
        <dbReference type="EMBL" id="EON70452.1"/>
    </source>
</evidence>
<dbReference type="InterPro" id="IPR022555">
    <property type="entry name" value="DUF2577"/>
</dbReference>
<dbReference type="GO" id="GO:0016740">
    <property type="term" value="F:transferase activity"/>
    <property type="evidence" value="ECO:0007669"/>
    <property type="project" value="UniProtKB-KW"/>
</dbReference>
<dbReference type="EMBL" id="AQPX01000034">
    <property type="protein sequence ID" value="EON70452.1"/>
    <property type="molecule type" value="Genomic_DNA"/>
</dbReference>
<dbReference type="eggNOG" id="ENOG502ZG57">
    <property type="taxonomic scope" value="Bacteria"/>
</dbReference>
<dbReference type="HOGENOM" id="CLU_149244_0_0_9"/>
<accession>R7Z8I4</accession>
<gene>
    <name evidence="1" type="ORF">H131_21247</name>
</gene>
<reference evidence="1 2" key="1">
    <citation type="submission" date="2013-04" db="EMBL/GenBank/DDBJ databases">
        <title>Draft genome of the heavy metal tolerant bacterium Lysinibacillus sphaericus strain OT4b.31.</title>
        <authorList>
            <person name="Pena-Montenegro T.D."/>
            <person name="Dussan J."/>
        </authorList>
    </citation>
    <scope>NUCLEOTIDE SEQUENCE [LARGE SCALE GENOMIC DNA]</scope>
    <source>
        <strain evidence="1 2">OT4b.31</strain>
    </source>
</reference>
<dbReference type="OrthoDB" id="2974213at2"/>
<keyword evidence="1" id="KW-0808">Transferase</keyword>
<evidence type="ECO:0000313" key="2">
    <source>
        <dbReference type="Proteomes" id="UP000013911"/>
    </source>
</evidence>
<dbReference type="PATRIC" id="fig|1285586.5.peg.4430"/>
<protein>
    <submittedName>
        <fullName evidence="1">Nucleoside 2-deoxyribosyltransferase</fullName>
    </submittedName>
</protein>
<dbReference type="RefSeq" id="WP_010861148.1">
    <property type="nucleotide sequence ID" value="NZ_KB933409.1"/>
</dbReference>
<comment type="caution">
    <text evidence="1">The sequence shown here is derived from an EMBL/GenBank/DDBJ whole genome shotgun (WGS) entry which is preliminary data.</text>
</comment>
<dbReference type="AlphaFoldDB" id="R7Z8I4"/>
<proteinExistence type="predicted"/>